<feature type="domain" description="DUF4136" evidence="1">
    <location>
        <begin position="34"/>
        <end position="197"/>
    </location>
</feature>
<sequence length="203" mass="22563">MYHASKVFDSVLRQIPAFLLLLLLTYCTVGPDIKSSYNSSSNFRVYQTYAWHSAELPTPTIGSGPAYSPLLDQQIKQAIESELVKTGMRPAEESPDLLIAYDIALPATKASEADFAPGFGYGYSYWYGYRFRYSVSGMPAYRSVSDLPPGTLIIDLIEASTNQLVWRGWYEAEIDPTALGSYDLNKAIANIMSSYPPVPQTTR</sequence>
<accession>A0ABV1RWK2</accession>
<reference evidence="2 3" key="1">
    <citation type="submission" date="2024-06" db="EMBL/GenBank/DDBJ databases">
        <title>Pontibacter populi HYL7-15.</title>
        <authorList>
            <person name="Kim M.K."/>
        </authorList>
    </citation>
    <scope>NUCLEOTIDE SEQUENCE [LARGE SCALE GENOMIC DNA]</scope>
    <source>
        <strain evidence="2 3">HYL7-15</strain>
    </source>
</reference>
<proteinExistence type="predicted"/>
<evidence type="ECO:0000313" key="2">
    <source>
        <dbReference type="EMBL" id="MER2998730.1"/>
    </source>
</evidence>
<protein>
    <submittedName>
        <fullName evidence="2">DUF4136 domain-containing protein</fullName>
    </submittedName>
</protein>
<evidence type="ECO:0000259" key="1">
    <source>
        <dbReference type="Pfam" id="PF13590"/>
    </source>
</evidence>
<dbReference type="InterPro" id="IPR025411">
    <property type="entry name" value="DUF4136"/>
</dbReference>
<keyword evidence="3" id="KW-1185">Reference proteome</keyword>
<dbReference type="EMBL" id="JBEOKT010000013">
    <property type="protein sequence ID" value="MER2998730.1"/>
    <property type="molecule type" value="Genomic_DNA"/>
</dbReference>
<dbReference type="RefSeq" id="WP_350413183.1">
    <property type="nucleotide sequence ID" value="NZ_JBEOKT010000013.1"/>
</dbReference>
<gene>
    <name evidence="2" type="ORF">ABS362_14335</name>
</gene>
<dbReference type="Gene3D" id="3.30.160.670">
    <property type="match status" value="1"/>
</dbReference>
<dbReference type="Proteomes" id="UP001476807">
    <property type="component" value="Unassembled WGS sequence"/>
</dbReference>
<dbReference type="Pfam" id="PF13590">
    <property type="entry name" value="DUF4136"/>
    <property type="match status" value="1"/>
</dbReference>
<organism evidence="2 3">
    <name type="scientific">Pontibacter populi</name>
    <dbReference type="NCBI Taxonomy" id="890055"/>
    <lineage>
        <taxon>Bacteria</taxon>
        <taxon>Pseudomonadati</taxon>
        <taxon>Bacteroidota</taxon>
        <taxon>Cytophagia</taxon>
        <taxon>Cytophagales</taxon>
        <taxon>Hymenobacteraceae</taxon>
        <taxon>Pontibacter</taxon>
    </lineage>
</organism>
<name>A0ABV1RWK2_9BACT</name>
<evidence type="ECO:0000313" key="3">
    <source>
        <dbReference type="Proteomes" id="UP001476807"/>
    </source>
</evidence>
<comment type="caution">
    <text evidence="2">The sequence shown here is derived from an EMBL/GenBank/DDBJ whole genome shotgun (WGS) entry which is preliminary data.</text>
</comment>